<evidence type="ECO:0000313" key="1">
    <source>
        <dbReference type="EMBL" id="PBK94438.1"/>
    </source>
</evidence>
<proteinExistence type="predicted"/>
<keyword evidence="2" id="KW-1185">Reference proteome</keyword>
<dbReference type="OrthoDB" id="3259294at2759"/>
<dbReference type="EMBL" id="KZ293654">
    <property type="protein sequence ID" value="PBK94438.1"/>
    <property type="molecule type" value="Genomic_DNA"/>
</dbReference>
<name>A0A2H3DUF0_ARMGA</name>
<dbReference type="STRING" id="47427.A0A2H3DUF0"/>
<organism evidence="1 2">
    <name type="scientific">Armillaria gallica</name>
    <name type="common">Bulbous honey fungus</name>
    <name type="synonym">Armillaria bulbosa</name>
    <dbReference type="NCBI Taxonomy" id="47427"/>
    <lineage>
        <taxon>Eukaryota</taxon>
        <taxon>Fungi</taxon>
        <taxon>Dikarya</taxon>
        <taxon>Basidiomycota</taxon>
        <taxon>Agaricomycotina</taxon>
        <taxon>Agaricomycetes</taxon>
        <taxon>Agaricomycetidae</taxon>
        <taxon>Agaricales</taxon>
        <taxon>Marasmiineae</taxon>
        <taxon>Physalacriaceae</taxon>
        <taxon>Armillaria</taxon>
    </lineage>
</organism>
<accession>A0A2H3DUF0</accession>
<protein>
    <submittedName>
        <fullName evidence="1">Uncharacterized protein</fullName>
    </submittedName>
</protein>
<dbReference type="Proteomes" id="UP000217790">
    <property type="component" value="Unassembled WGS sequence"/>
</dbReference>
<gene>
    <name evidence="1" type="ORF">ARMGADRAFT_876723</name>
</gene>
<sequence>FASDHPLSKTHHVAMYPEDMRRVPNFVGGLLPRVDKGNHEYYCLTMLTLFKPWRMGHVLKHNSDCTWEVAMAEHEFSNQQKVVMANFNLRYECLDAQDDFCA</sequence>
<dbReference type="InParanoid" id="A0A2H3DUF0"/>
<evidence type="ECO:0000313" key="2">
    <source>
        <dbReference type="Proteomes" id="UP000217790"/>
    </source>
</evidence>
<feature type="non-terminal residue" evidence="1">
    <location>
        <position position="1"/>
    </location>
</feature>
<reference evidence="2" key="1">
    <citation type="journal article" date="2017" name="Nat. Ecol. Evol.">
        <title>Genome expansion and lineage-specific genetic innovations in the forest pathogenic fungi Armillaria.</title>
        <authorList>
            <person name="Sipos G."/>
            <person name="Prasanna A.N."/>
            <person name="Walter M.C."/>
            <person name="O'Connor E."/>
            <person name="Balint B."/>
            <person name="Krizsan K."/>
            <person name="Kiss B."/>
            <person name="Hess J."/>
            <person name="Varga T."/>
            <person name="Slot J."/>
            <person name="Riley R."/>
            <person name="Boka B."/>
            <person name="Rigling D."/>
            <person name="Barry K."/>
            <person name="Lee J."/>
            <person name="Mihaltcheva S."/>
            <person name="LaButti K."/>
            <person name="Lipzen A."/>
            <person name="Waldron R."/>
            <person name="Moloney N.M."/>
            <person name="Sperisen C."/>
            <person name="Kredics L."/>
            <person name="Vagvoelgyi C."/>
            <person name="Patrignani A."/>
            <person name="Fitzpatrick D."/>
            <person name="Nagy I."/>
            <person name="Doyle S."/>
            <person name="Anderson J.B."/>
            <person name="Grigoriev I.V."/>
            <person name="Gueldener U."/>
            <person name="Muensterkoetter M."/>
            <person name="Nagy L.G."/>
        </authorList>
    </citation>
    <scope>NUCLEOTIDE SEQUENCE [LARGE SCALE GENOMIC DNA]</scope>
    <source>
        <strain evidence="2">Ar21-2</strain>
    </source>
</reference>
<feature type="non-terminal residue" evidence="1">
    <location>
        <position position="102"/>
    </location>
</feature>
<dbReference type="AlphaFoldDB" id="A0A2H3DUF0"/>